<evidence type="ECO:0000256" key="1">
    <source>
        <dbReference type="SAM" id="Phobius"/>
    </source>
</evidence>
<keyword evidence="3" id="KW-1185">Reference proteome</keyword>
<accession>A0A6A8ABW6</accession>
<dbReference type="Proteomes" id="UP000435138">
    <property type="component" value="Unassembled WGS sequence"/>
</dbReference>
<sequence length="182" mass="20619">MSDDKATSTTANSQGWPWITRLTVASTAMAGFILGRIFGGEAFAEFEKTATACTLWALLHLTCLLAGAAWDFSRSNLGMRRFTLGVKRKWRRLRNRLRRRWADQRRRRNSHWEEDLLFWLVLLSACAAMMLVPVLGIALAIAAGFIFIIWLVTLWLYKNAPANPVTAIRTSTFLGLFMGYTS</sequence>
<evidence type="ECO:0000313" key="2">
    <source>
        <dbReference type="EMBL" id="MQY48785.1"/>
    </source>
</evidence>
<dbReference type="RefSeq" id="WP_153357855.1">
    <property type="nucleotide sequence ID" value="NZ_JAYKOO010000004.1"/>
</dbReference>
<organism evidence="2 3">
    <name type="scientific">Endobacterium cereale</name>
    <dbReference type="NCBI Taxonomy" id="2663029"/>
    <lineage>
        <taxon>Bacteria</taxon>
        <taxon>Pseudomonadati</taxon>
        <taxon>Pseudomonadota</taxon>
        <taxon>Alphaproteobacteria</taxon>
        <taxon>Hyphomicrobiales</taxon>
        <taxon>Rhizobiaceae</taxon>
        <taxon>Endobacterium</taxon>
    </lineage>
</organism>
<proteinExistence type="predicted"/>
<feature type="transmembrane region" description="Helical" evidence="1">
    <location>
        <begin position="18"/>
        <end position="38"/>
    </location>
</feature>
<name>A0A6A8ABW6_9HYPH</name>
<keyword evidence="1" id="KW-1133">Transmembrane helix</keyword>
<dbReference type="AlphaFoldDB" id="A0A6A8ABW6"/>
<reference evidence="2 3" key="1">
    <citation type="submission" date="2019-11" db="EMBL/GenBank/DDBJ databases">
        <title>Genome analysis of Rhizobacterium cereale a novel genus and species isolated from maize roots in North Spain.</title>
        <authorList>
            <person name="Menendez E."/>
            <person name="Flores-Felix J.D."/>
            <person name="Ramirez-Bahena M.-H."/>
            <person name="Igual J.M."/>
            <person name="Garcia-Fraile P."/>
            <person name="Peix A."/>
            <person name="Velazquez E."/>
        </authorList>
    </citation>
    <scope>NUCLEOTIDE SEQUENCE [LARGE SCALE GENOMIC DNA]</scope>
    <source>
        <strain evidence="2 3">RZME27</strain>
    </source>
</reference>
<evidence type="ECO:0000313" key="3">
    <source>
        <dbReference type="Proteomes" id="UP000435138"/>
    </source>
</evidence>
<comment type="caution">
    <text evidence="2">The sequence shown here is derived from an EMBL/GenBank/DDBJ whole genome shotgun (WGS) entry which is preliminary data.</text>
</comment>
<gene>
    <name evidence="2" type="ORF">GAO09_22385</name>
</gene>
<dbReference type="EMBL" id="WIXI01000049">
    <property type="protein sequence ID" value="MQY48785.1"/>
    <property type="molecule type" value="Genomic_DNA"/>
</dbReference>
<feature type="transmembrane region" description="Helical" evidence="1">
    <location>
        <begin position="50"/>
        <end position="70"/>
    </location>
</feature>
<keyword evidence="1" id="KW-0472">Membrane</keyword>
<keyword evidence="1" id="KW-0812">Transmembrane</keyword>
<protein>
    <submittedName>
        <fullName evidence="2">Uncharacterized protein</fullName>
    </submittedName>
</protein>
<feature type="transmembrane region" description="Helical" evidence="1">
    <location>
        <begin position="116"/>
        <end position="132"/>
    </location>
</feature>